<dbReference type="InterPro" id="IPR049326">
    <property type="entry name" value="Rhodopsin_dom_fungi"/>
</dbReference>
<dbReference type="AlphaFoldDB" id="A0A401KUV1"/>
<feature type="domain" description="Rhodopsin" evidence="7">
    <location>
        <begin position="31"/>
        <end position="291"/>
    </location>
</feature>
<dbReference type="Proteomes" id="UP000286921">
    <property type="component" value="Unassembled WGS sequence"/>
</dbReference>
<evidence type="ECO:0000256" key="4">
    <source>
        <dbReference type="ARBA" id="ARBA00023136"/>
    </source>
</evidence>
<keyword evidence="9" id="KW-1185">Reference proteome</keyword>
<evidence type="ECO:0000313" key="9">
    <source>
        <dbReference type="Proteomes" id="UP000286921"/>
    </source>
</evidence>
<comment type="caution">
    <text evidence="8">The sequence shown here is derived from an EMBL/GenBank/DDBJ whole genome shotgun (WGS) entry which is preliminary data.</text>
</comment>
<dbReference type="GO" id="GO:0016020">
    <property type="term" value="C:membrane"/>
    <property type="evidence" value="ECO:0007669"/>
    <property type="project" value="UniProtKB-SubCell"/>
</dbReference>
<dbReference type="STRING" id="105351.A0A401KUV1"/>
<protein>
    <recommendedName>
        <fullName evidence="7">Rhodopsin domain-containing protein</fullName>
    </recommendedName>
</protein>
<feature type="transmembrane region" description="Helical" evidence="6">
    <location>
        <begin position="269"/>
        <end position="295"/>
    </location>
</feature>
<evidence type="ECO:0000256" key="5">
    <source>
        <dbReference type="ARBA" id="ARBA00038359"/>
    </source>
</evidence>
<accession>A0A401KUV1</accession>
<gene>
    <name evidence="8" type="ORF">AAWM_05894</name>
</gene>
<feature type="transmembrane region" description="Helical" evidence="6">
    <location>
        <begin position="12"/>
        <end position="35"/>
    </location>
</feature>
<evidence type="ECO:0000256" key="2">
    <source>
        <dbReference type="ARBA" id="ARBA00022692"/>
    </source>
</evidence>
<dbReference type="EMBL" id="BDHI01000014">
    <property type="protein sequence ID" value="GCB23009.1"/>
    <property type="molecule type" value="Genomic_DNA"/>
</dbReference>
<feature type="transmembrane region" description="Helical" evidence="6">
    <location>
        <begin position="128"/>
        <end position="149"/>
    </location>
</feature>
<evidence type="ECO:0000256" key="6">
    <source>
        <dbReference type="SAM" id="Phobius"/>
    </source>
</evidence>
<name>A0A401KUV1_ASPAW</name>
<comment type="similarity">
    <text evidence="5">Belongs to the SAT4 family.</text>
</comment>
<dbReference type="Pfam" id="PF20684">
    <property type="entry name" value="Fung_rhodopsin"/>
    <property type="match status" value="1"/>
</dbReference>
<dbReference type="InterPro" id="IPR052337">
    <property type="entry name" value="SAT4-like"/>
</dbReference>
<evidence type="ECO:0000256" key="3">
    <source>
        <dbReference type="ARBA" id="ARBA00022989"/>
    </source>
</evidence>
<proteinExistence type="inferred from homology"/>
<dbReference type="PANTHER" id="PTHR33048:SF140">
    <property type="entry name" value="ATPASE, PUTATIVE (EUROFUNG)-RELATED"/>
    <property type="match status" value="1"/>
</dbReference>
<evidence type="ECO:0000256" key="1">
    <source>
        <dbReference type="ARBA" id="ARBA00004141"/>
    </source>
</evidence>
<reference evidence="8 9" key="1">
    <citation type="submission" date="2016-09" db="EMBL/GenBank/DDBJ databases">
        <title>Aspergillus awamori IFM 58123T.</title>
        <authorList>
            <person name="Kusuya Y."/>
            <person name="Shimizu M."/>
            <person name="Takahashi H."/>
            <person name="Yaguchi T."/>
        </authorList>
    </citation>
    <scope>NUCLEOTIDE SEQUENCE [LARGE SCALE GENOMIC DNA]</scope>
    <source>
        <strain evidence="8 9">IFM 58123</strain>
    </source>
</reference>
<feature type="transmembrane region" description="Helical" evidence="6">
    <location>
        <begin position="180"/>
        <end position="200"/>
    </location>
</feature>
<comment type="subcellular location">
    <subcellularLocation>
        <location evidence="1">Membrane</location>
        <topology evidence="1">Multi-pass membrane protein</topology>
    </subcellularLocation>
</comment>
<dbReference type="PANTHER" id="PTHR33048">
    <property type="entry name" value="PTH11-LIKE INTEGRAL MEMBRANE PROTEIN (AFU_ORTHOLOGUE AFUA_5G11245)"/>
    <property type="match status" value="1"/>
</dbReference>
<keyword evidence="2 6" id="KW-0812">Transmembrane</keyword>
<organism evidence="8 9">
    <name type="scientific">Aspergillus awamori</name>
    <name type="common">Black koji mold</name>
    <dbReference type="NCBI Taxonomy" id="105351"/>
    <lineage>
        <taxon>Eukaryota</taxon>
        <taxon>Fungi</taxon>
        <taxon>Dikarya</taxon>
        <taxon>Ascomycota</taxon>
        <taxon>Pezizomycotina</taxon>
        <taxon>Eurotiomycetes</taxon>
        <taxon>Eurotiomycetidae</taxon>
        <taxon>Eurotiales</taxon>
        <taxon>Aspergillaceae</taxon>
        <taxon>Aspergillus</taxon>
    </lineage>
</organism>
<feature type="transmembrane region" description="Helical" evidence="6">
    <location>
        <begin position="212"/>
        <end position="234"/>
    </location>
</feature>
<sequence length="393" mass="43591">MGSSMPLVGHSLAIFICAAVMMSVSIMAVALRTFVRLYTVRAFGWDDALMVVALVVTLFIALDACWMVASKRGVGHKNEDFTDPKTMEQALLWWWLCQMLYSWSAAITKISIAIALLRLAVQKAHRIVLWAVTGLVVVAGIMIWLVFLAGCQPVSYFWSHVTANQHGSCIQRQILLDIGYLYSFLIVFSDITLGIMPAVLIWRLQMDRRTKIALAGVLSLGALESVAVIIRIPYLHTYHDTNLLCESGRTCHSITTSLTTADATYQIDFWSIIEIGIGITAGSLATLRPLFLWVFETRSYYGGNSRGKKRSEEAHPLSNISTDAERLHNSENWGADFVPGKSQTRLVTTVTSRLSHSDRNRDALTLGAGSWQALYQVNVQTTIKISEGVDEAI</sequence>
<feature type="transmembrane region" description="Helical" evidence="6">
    <location>
        <begin position="47"/>
        <end position="69"/>
    </location>
</feature>
<evidence type="ECO:0000259" key="7">
    <source>
        <dbReference type="Pfam" id="PF20684"/>
    </source>
</evidence>
<evidence type="ECO:0000313" key="8">
    <source>
        <dbReference type="EMBL" id="GCB23009.1"/>
    </source>
</evidence>
<feature type="transmembrane region" description="Helical" evidence="6">
    <location>
        <begin position="92"/>
        <end position="116"/>
    </location>
</feature>
<keyword evidence="4 6" id="KW-0472">Membrane</keyword>
<keyword evidence="3 6" id="KW-1133">Transmembrane helix</keyword>